<reference evidence="2 3" key="1">
    <citation type="journal article" date="2023" name="bioRxiv">
        <title>Genome report: Whole genome sequence and annotation of Penstemon davidsonii.</title>
        <authorList>
            <person name="Ostevik K.L."/>
            <person name="Alabady M."/>
            <person name="Zhang M."/>
            <person name="Rausher M.D."/>
        </authorList>
    </citation>
    <scope>NUCLEOTIDE SEQUENCE [LARGE SCALE GENOMIC DNA]</scope>
    <source>
        <strain evidence="2">DNT005</strain>
        <tissue evidence="2">Whole leaf</tissue>
    </source>
</reference>
<evidence type="ECO:0000313" key="2">
    <source>
        <dbReference type="EMBL" id="KAK4486831.1"/>
    </source>
</evidence>
<dbReference type="EMBL" id="JAYDYQ010002188">
    <property type="protein sequence ID" value="KAK4486831.1"/>
    <property type="molecule type" value="Genomic_DNA"/>
</dbReference>
<evidence type="ECO:0000313" key="3">
    <source>
        <dbReference type="Proteomes" id="UP001291926"/>
    </source>
</evidence>
<dbReference type="Pfam" id="PF04525">
    <property type="entry name" value="LOR"/>
    <property type="match status" value="1"/>
</dbReference>
<protein>
    <recommendedName>
        <fullName evidence="4">Protein LURP-one-related 15</fullName>
    </recommendedName>
</protein>
<comment type="caution">
    <text evidence="2">The sequence shown here is derived from an EMBL/GenBank/DDBJ whole genome shotgun (WGS) entry which is preliminary data.</text>
</comment>
<gene>
    <name evidence="2" type="ORF">RD792_006577</name>
</gene>
<evidence type="ECO:0008006" key="4">
    <source>
        <dbReference type="Google" id="ProtNLM"/>
    </source>
</evidence>
<proteinExistence type="inferred from homology"/>
<dbReference type="InterPro" id="IPR025659">
    <property type="entry name" value="Tubby-like_C"/>
</dbReference>
<accession>A0ABR0DD24</accession>
<dbReference type="InterPro" id="IPR038595">
    <property type="entry name" value="LOR_sf"/>
</dbReference>
<comment type="similarity">
    <text evidence="1">Belongs to the LOR family.</text>
</comment>
<dbReference type="PANTHER" id="PTHR31087">
    <property type="match status" value="1"/>
</dbReference>
<dbReference type="Gene3D" id="2.40.160.200">
    <property type="entry name" value="LURP1-related"/>
    <property type="match status" value="2"/>
</dbReference>
<name>A0ABR0DD24_9LAMI</name>
<dbReference type="Proteomes" id="UP001291926">
    <property type="component" value="Unassembled WGS sequence"/>
</dbReference>
<organism evidence="2 3">
    <name type="scientific">Penstemon davidsonii</name>
    <dbReference type="NCBI Taxonomy" id="160366"/>
    <lineage>
        <taxon>Eukaryota</taxon>
        <taxon>Viridiplantae</taxon>
        <taxon>Streptophyta</taxon>
        <taxon>Embryophyta</taxon>
        <taxon>Tracheophyta</taxon>
        <taxon>Spermatophyta</taxon>
        <taxon>Magnoliopsida</taxon>
        <taxon>eudicotyledons</taxon>
        <taxon>Gunneridae</taxon>
        <taxon>Pentapetalae</taxon>
        <taxon>asterids</taxon>
        <taxon>lamiids</taxon>
        <taxon>Lamiales</taxon>
        <taxon>Plantaginaceae</taxon>
        <taxon>Cheloneae</taxon>
        <taxon>Penstemon</taxon>
    </lineage>
</organism>
<dbReference type="SUPFAM" id="SSF54518">
    <property type="entry name" value="Tubby C-terminal domain-like"/>
    <property type="match status" value="1"/>
</dbReference>
<dbReference type="InterPro" id="IPR007612">
    <property type="entry name" value="LOR"/>
</dbReference>
<evidence type="ECO:0000256" key="1">
    <source>
        <dbReference type="ARBA" id="ARBA00005437"/>
    </source>
</evidence>
<sequence length="137" mass="15322">MAQQTMSSECNPVAIISPHFIAPHPVDLTIVRKVLKITDGNFIVNDVNGNFMFKVKAPLLSLHDRRTILDSADRPIVSLRHEMHKKLTAKSILIGKDTFNVTVYPNTDYGFIVALIVILDGINSQYNPIKYYNVAVA</sequence>
<dbReference type="PANTHER" id="PTHR31087:SF85">
    <property type="entry name" value="PROTEIN LURP-ONE-RELATED 7"/>
    <property type="match status" value="1"/>
</dbReference>
<keyword evidence="3" id="KW-1185">Reference proteome</keyword>